<dbReference type="EMBL" id="SRRM01000009">
    <property type="protein sequence ID" value="TKY88365.1"/>
    <property type="molecule type" value="Genomic_DNA"/>
</dbReference>
<dbReference type="InterPro" id="IPR006708">
    <property type="entry name" value="Pex19"/>
</dbReference>
<evidence type="ECO:0000256" key="1">
    <source>
        <dbReference type="SAM" id="MobiDB-lite"/>
    </source>
</evidence>
<accession>A0A4U7KUP3</accession>
<dbReference type="RefSeq" id="XP_029740350.1">
    <property type="nucleotide sequence ID" value="XM_029883315.1"/>
</dbReference>
<feature type="region of interest" description="Disordered" evidence="1">
    <location>
        <begin position="152"/>
        <end position="192"/>
    </location>
</feature>
<feature type="region of interest" description="Disordered" evidence="1">
    <location>
        <begin position="1"/>
        <end position="96"/>
    </location>
</feature>
<dbReference type="GeneID" id="40725612"/>
<dbReference type="Gene3D" id="1.20.120.900">
    <property type="entry name" value="Pex19, mPTS binding domain"/>
    <property type="match status" value="1"/>
</dbReference>
<dbReference type="KEGG" id="sgra:EX895_002717"/>
<name>A0A4U7KUP3_9BASI</name>
<dbReference type="PANTHER" id="PTHR12774">
    <property type="entry name" value="PEROXISOMAL BIOGENESIS FACTOR 19"/>
    <property type="match status" value="1"/>
</dbReference>
<dbReference type="GO" id="GO:0005778">
    <property type="term" value="C:peroxisomal membrane"/>
    <property type="evidence" value="ECO:0007669"/>
    <property type="project" value="TreeGrafter"/>
</dbReference>
<feature type="compositionally biased region" description="Low complexity" evidence="1">
    <location>
        <begin position="159"/>
        <end position="187"/>
    </location>
</feature>
<feature type="region of interest" description="Disordered" evidence="1">
    <location>
        <begin position="344"/>
        <end position="379"/>
    </location>
</feature>
<protein>
    <submittedName>
        <fullName evidence="2">Uncharacterized protein</fullName>
    </submittedName>
</protein>
<dbReference type="Proteomes" id="UP000306050">
    <property type="component" value="Chromosome SGRAM_16"/>
</dbReference>
<feature type="compositionally biased region" description="Low complexity" evidence="1">
    <location>
        <begin position="39"/>
        <end position="67"/>
    </location>
</feature>
<evidence type="ECO:0000313" key="3">
    <source>
        <dbReference type="Proteomes" id="UP000306050"/>
    </source>
</evidence>
<comment type="caution">
    <text evidence="2">The sequence shown here is derived from an EMBL/GenBank/DDBJ whole genome shotgun (WGS) entry which is preliminary data.</text>
</comment>
<feature type="region of interest" description="Disordered" evidence="1">
    <location>
        <begin position="108"/>
        <end position="134"/>
    </location>
</feature>
<keyword evidence="3" id="KW-1185">Reference proteome</keyword>
<dbReference type="OrthoDB" id="21292at2759"/>
<feature type="compositionally biased region" description="Acidic residues" evidence="1">
    <location>
        <begin position="80"/>
        <end position="92"/>
    </location>
</feature>
<proteinExistence type="predicted"/>
<feature type="compositionally biased region" description="Low complexity" evidence="1">
    <location>
        <begin position="1"/>
        <end position="19"/>
    </location>
</feature>
<organism evidence="2 3">
    <name type="scientific">Sporisorium graminicola</name>
    <dbReference type="NCBI Taxonomy" id="280036"/>
    <lineage>
        <taxon>Eukaryota</taxon>
        <taxon>Fungi</taxon>
        <taxon>Dikarya</taxon>
        <taxon>Basidiomycota</taxon>
        <taxon>Ustilaginomycotina</taxon>
        <taxon>Ustilaginomycetes</taxon>
        <taxon>Ustilaginales</taxon>
        <taxon>Ustilaginaceae</taxon>
        <taxon>Sporisorium</taxon>
    </lineage>
</organism>
<gene>
    <name evidence="2" type="ORF">EX895_002717</name>
</gene>
<feature type="compositionally biased region" description="Acidic residues" evidence="1">
    <location>
        <begin position="23"/>
        <end position="35"/>
    </location>
</feature>
<dbReference type="AlphaFoldDB" id="A0A4U7KUP3"/>
<reference evidence="2 3" key="1">
    <citation type="submission" date="2019-05" db="EMBL/GenBank/DDBJ databases">
        <title>Sporisorium graminicola CBS 10092 draft sequencing and annotation.</title>
        <authorList>
            <person name="Solano-Gonzalez S."/>
            <person name="Caddick M.X."/>
            <person name="Darby A."/>
        </authorList>
    </citation>
    <scope>NUCLEOTIDE SEQUENCE [LARGE SCALE GENOMIC DNA]</scope>
    <source>
        <strain evidence="2 3">CBS 10092</strain>
    </source>
</reference>
<dbReference type="Pfam" id="PF04614">
    <property type="entry name" value="Pex19"/>
    <property type="match status" value="1"/>
</dbReference>
<sequence length="379" mass="38872">MSSNPSTTAAAQNAPPAAAHADDVDDLDDLDDVLDEFNQPSGSASAQKPAASATTATTTAPAAGTKETATDSATSNNAEAGDDDAGLDDMLSEDFAKELAQGMQALMKELGGQANTDGQGMMDGASAGANAKPAGQEFNEQELMKQFEAMMAGFGGGAPSSSDAGPSTRSNAATTATPAAATGSGPSKPANFNDAIAATMAKLKESDASATADSASSDNPFAGLSGAEGEEMAKLLAALGGSGDLSGLEGAMDNPDLTKMLEGMMDELMSRDILYEPLKELRDKYPAYLAGPESASISAEDRKRYEQQSKYINEIVQIFDEPGYDAKDKQKAARVQELMNQMQDCGSPPQEIVGDMPAELENLPGFGGAGAGNEECTIM</sequence>
<dbReference type="GO" id="GO:0033328">
    <property type="term" value="F:peroxisome membrane targeting sequence binding"/>
    <property type="evidence" value="ECO:0007669"/>
    <property type="project" value="TreeGrafter"/>
</dbReference>
<evidence type="ECO:0000313" key="2">
    <source>
        <dbReference type="EMBL" id="TKY88365.1"/>
    </source>
</evidence>
<dbReference type="GO" id="GO:0045046">
    <property type="term" value="P:protein import into peroxisome membrane"/>
    <property type="evidence" value="ECO:0007669"/>
    <property type="project" value="TreeGrafter"/>
</dbReference>
<dbReference type="InterPro" id="IPR038322">
    <property type="entry name" value="Pex19_C_sf"/>
</dbReference>
<dbReference type="PANTHER" id="PTHR12774:SF2">
    <property type="entry name" value="PEROXISOMAL BIOGENESIS FACTOR 19"/>
    <property type="match status" value="1"/>
</dbReference>